<keyword evidence="3 6" id="KW-0812">Transmembrane</keyword>
<feature type="transmembrane region" description="Helical" evidence="6">
    <location>
        <begin position="224"/>
        <end position="245"/>
    </location>
</feature>
<keyword evidence="5 6" id="KW-0472">Membrane</keyword>
<dbReference type="PANTHER" id="PTHR23427:SF2">
    <property type="entry name" value="SURFEIT LOCUS PROTEIN 1"/>
    <property type="match status" value="1"/>
</dbReference>
<dbReference type="CDD" id="cd06662">
    <property type="entry name" value="SURF1"/>
    <property type="match status" value="1"/>
</dbReference>
<protein>
    <recommendedName>
        <fullName evidence="6">SURF1-like protein</fullName>
    </recommendedName>
</protein>
<evidence type="ECO:0000256" key="6">
    <source>
        <dbReference type="RuleBase" id="RU363076"/>
    </source>
</evidence>
<dbReference type="AlphaFoldDB" id="A0A3P4B2C0"/>
<dbReference type="Proteomes" id="UP000277294">
    <property type="component" value="Unassembled WGS sequence"/>
</dbReference>
<gene>
    <name evidence="7" type="ORF">PIGHUM_01769</name>
</gene>
<keyword evidence="8" id="KW-1185">Reference proteome</keyword>
<accession>A0A3P4B2C0</accession>
<dbReference type="PANTHER" id="PTHR23427">
    <property type="entry name" value="SURFEIT LOCUS PROTEIN"/>
    <property type="match status" value="1"/>
</dbReference>
<keyword evidence="4 6" id="KW-1133">Transmembrane helix</keyword>
<comment type="subcellular location">
    <subcellularLocation>
        <location evidence="6">Cell membrane</location>
        <topology evidence="6">Multi-pass membrane protein</topology>
    </subcellularLocation>
    <subcellularLocation>
        <location evidence="1">Membrane</location>
    </subcellularLocation>
</comment>
<feature type="transmembrane region" description="Helical" evidence="6">
    <location>
        <begin position="20"/>
        <end position="39"/>
    </location>
</feature>
<reference evidence="7 8" key="1">
    <citation type="submission" date="2018-10" db="EMBL/GenBank/DDBJ databases">
        <authorList>
            <person name="Criscuolo A."/>
        </authorList>
    </citation>
    <scope>NUCLEOTIDE SEQUENCE [LARGE SCALE GENOMIC DNA]</scope>
    <source>
        <strain evidence="7">DnA1</strain>
    </source>
</reference>
<dbReference type="InterPro" id="IPR045214">
    <property type="entry name" value="Surf1/Surf4"/>
</dbReference>
<evidence type="ECO:0000256" key="1">
    <source>
        <dbReference type="ARBA" id="ARBA00004370"/>
    </source>
</evidence>
<evidence type="ECO:0000256" key="4">
    <source>
        <dbReference type="ARBA" id="ARBA00022989"/>
    </source>
</evidence>
<name>A0A3P4B2C0_9BURK</name>
<evidence type="ECO:0000256" key="3">
    <source>
        <dbReference type="ARBA" id="ARBA00022692"/>
    </source>
</evidence>
<evidence type="ECO:0000313" key="8">
    <source>
        <dbReference type="Proteomes" id="UP000277294"/>
    </source>
</evidence>
<evidence type="ECO:0000256" key="2">
    <source>
        <dbReference type="ARBA" id="ARBA00007165"/>
    </source>
</evidence>
<dbReference type="Pfam" id="PF02104">
    <property type="entry name" value="SURF1"/>
    <property type="match status" value="1"/>
</dbReference>
<dbReference type="RefSeq" id="WP_246013049.1">
    <property type="nucleotide sequence ID" value="NZ_UWPJ01000015.1"/>
</dbReference>
<comment type="similarity">
    <text evidence="2 6">Belongs to the SURF1 family.</text>
</comment>
<dbReference type="EMBL" id="UWPJ01000015">
    <property type="protein sequence ID" value="VCU69706.1"/>
    <property type="molecule type" value="Genomic_DNA"/>
</dbReference>
<keyword evidence="6" id="KW-1003">Cell membrane</keyword>
<dbReference type="InterPro" id="IPR002994">
    <property type="entry name" value="Surf1/Shy1"/>
</dbReference>
<dbReference type="PROSITE" id="PS50895">
    <property type="entry name" value="SURF1"/>
    <property type="match status" value="1"/>
</dbReference>
<proteinExistence type="inferred from homology"/>
<sequence>MNPSSAKQVPSRPRNAARFFFLIALAAILVAGFCSLGVWQMQRRAWKLELISQVEQRVHRPATEAPGPAQWPSLSRDGDEYRNVAATGILRYDQETLVQAATDYGSGYWVMTPMQMRGGGTVLINRGFVLPAWRKRQDKAEPAGEAVVPGLLRMSEPDFRFFRHNDPSQDLWYSRDTQAIAAKRGLAEAAPYFIDAEKTGAAAPDPAVAPVPGLTVLDFPNNHLSYALTWFAMAAMVILCVAIVVRVESRADDHD</sequence>
<evidence type="ECO:0000313" key="7">
    <source>
        <dbReference type="EMBL" id="VCU69706.1"/>
    </source>
</evidence>
<evidence type="ECO:0000256" key="5">
    <source>
        <dbReference type="ARBA" id="ARBA00023136"/>
    </source>
</evidence>
<dbReference type="GO" id="GO:0005886">
    <property type="term" value="C:plasma membrane"/>
    <property type="evidence" value="ECO:0007669"/>
    <property type="project" value="UniProtKB-SubCell"/>
</dbReference>
<organism evidence="7 8">
    <name type="scientific">Pigmentiphaga humi</name>
    <dbReference type="NCBI Taxonomy" id="2478468"/>
    <lineage>
        <taxon>Bacteria</taxon>
        <taxon>Pseudomonadati</taxon>
        <taxon>Pseudomonadota</taxon>
        <taxon>Betaproteobacteria</taxon>
        <taxon>Burkholderiales</taxon>
        <taxon>Alcaligenaceae</taxon>
        <taxon>Pigmentiphaga</taxon>
    </lineage>
</organism>